<sequence>MKKNIKQKKENRNKLETAAEFWSRKKNKKKRLSENIHFKIPKKIQSENEDIDEDNVISLLKDQDEEEYEKSSMSSTHGDSSSSSSDEDNISESDDNDNSTEEINTTHTLVMDKDPVAIARDLLFSTENKIPPSFPELQKNIKGYAITPIAISSAFAIWILQYELYFDNNVYNNKNNNNINVNNENSKIKFFTEMSVF</sequence>
<gene>
    <name evidence="3" type="ORF">HCN44_004853</name>
</gene>
<dbReference type="EMBL" id="JACMRX010000003">
    <property type="protein sequence ID" value="KAF7992509.1"/>
    <property type="molecule type" value="Genomic_DNA"/>
</dbReference>
<organism evidence="3 4">
    <name type="scientific">Aphidius gifuensis</name>
    <name type="common">Parasitoid wasp</name>
    <dbReference type="NCBI Taxonomy" id="684658"/>
    <lineage>
        <taxon>Eukaryota</taxon>
        <taxon>Metazoa</taxon>
        <taxon>Ecdysozoa</taxon>
        <taxon>Arthropoda</taxon>
        <taxon>Hexapoda</taxon>
        <taxon>Insecta</taxon>
        <taxon>Pterygota</taxon>
        <taxon>Neoptera</taxon>
        <taxon>Endopterygota</taxon>
        <taxon>Hymenoptera</taxon>
        <taxon>Apocrita</taxon>
        <taxon>Ichneumonoidea</taxon>
        <taxon>Braconidae</taxon>
        <taxon>Aphidiinae</taxon>
        <taxon>Aphidius</taxon>
    </lineage>
</organism>
<evidence type="ECO:0000313" key="4">
    <source>
        <dbReference type="Proteomes" id="UP000639338"/>
    </source>
</evidence>
<evidence type="ECO:0000313" key="3">
    <source>
        <dbReference type="EMBL" id="KAF7992509.1"/>
    </source>
</evidence>
<keyword evidence="4" id="KW-1185">Reference proteome</keyword>
<name>A0A835CR61_APHGI</name>
<feature type="compositionally biased region" description="Acidic residues" evidence="1">
    <location>
        <begin position="85"/>
        <end position="100"/>
    </location>
</feature>
<comment type="caution">
    <text evidence="3">The sequence shown here is derived from an EMBL/GenBank/DDBJ whole genome shotgun (WGS) entry which is preliminary data.</text>
</comment>
<feature type="compositionally biased region" description="Basic and acidic residues" evidence="1">
    <location>
        <begin position="7"/>
        <end position="17"/>
    </location>
</feature>
<dbReference type="AlphaFoldDB" id="A0A835CR61"/>
<protein>
    <submittedName>
        <fullName evidence="3">Uncharacterized protein</fullName>
    </submittedName>
</protein>
<keyword evidence="2" id="KW-0472">Membrane</keyword>
<evidence type="ECO:0000256" key="2">
    <source>
        <dbReference type="SAM" id="Phobius"/>
    </source>
</evidence>
<feature type="compositionally biased region" description="Low complexity" evidence="1">
    <location>
        <begin position="71"/>
        <end position="84"/>
    </location>
</feature>
<dbReference type="Proteomes" id="UP000639338">
    <property type="component" value="Unassembled WGS sequence"/>
</dbReference>
<evidence type="ECO:0000256" key="1">
    <source>
        <dbReference type="SAM" id="MobiDB-lite"/>
    </source>
</evidence>
<feature type="region of interest" description="Disordered" evidence="1">
    <location>
        <begin position="1"/>
        <end position="108"/>
    </location>
</feature>
<keyword evidence="2" id="KW-1133">Transmembrane helix</keyword>
<feature type="transmembrane region" description="Helical" evidence="2">
    <location>
        <begin position="143"/>
        <end position="162"/>
    </location>
</feature>
<proteinExistence type="predicted"/>
<reference evidence="3 4" key="1">
    <citation type="submission" date="2020-08" db="EMBL/GenBank/DDBJ databases">
        <title>Aphidius gifuensis genome sequencing and assembly.</title>
        <authorList>
            <person name="Du Z."/>
        </authorList>
    </citation>
    <scope>NUCLEOTIDE SEQUENCE [LARGE SCALE GENOMIC DNA]</scope>
    <source>
        <strain evidence="3">YNYX2018</strain>
        <tissue evidence="3">Adults</tissue>
    </source>
</reference>
<keyword evidence="2" id="KW-0812">Transmembrane</keyword>
<accession>A0A835CR61</accession>